<dbReference type="GO" id="GO:0016757">
    <property type="term" value="F:glycosyltransferase activity"/>
    <property type="evidence" value="ECO:0007669"/>
    <property type="project" value="UniProtKB-KW"/>
</dbReference>
<sequence length="363" mass="40915">MKILLLCWRDSTHPQGGGSERYLERVGEYLAAQGHEVVFRTARHMNAAKRERRNGVLYSRAGAKFSVYPRALLALLFGTRDMRGIDVVVDTHNGIPFFARLATRVPVVILTHHCHREQWPVAGPILARLGWFLESRVVPVLYRGNTWVTVSEASKRDLEKLGIHGAHIIENGVDPLPEHVPTLEREADIHLVTLSRLVPHKQIEHAMDTVARIPGALLDVIGSGWWESHLREYARTRGVEDRVRFRGQVTEDYKHALLARADVHLMPSRKEGWGLAVMEAAQHGVATVGYAFGLQDSVIDGKTGVLVQREAEFTQAVQKLVEDPSLRHRLGAAARELAATYSWEKTGARFEELLEAEVRTRRR</sequence>
<dbReference type="Pfam" id="PF00534">
    <property type="entry name" value="Glycos_transf_1"/>
    <property type="match status" value="1"/>
</dbReference>
<feature type="domain" description="Glycosyl transferase family 1" evidence="4">
    <location>
        <begin position="183"/>
        <end position="336"/>
    </location>
</feature>
<dbReference type="OrthoDB" id="9806887at2"/>
<dbReference type="Proteomes" id="UP000031890">
    <property type="component" value="Chromosome"/>
</dbReference>
<feature type="domain" description="Glycosyltransferase subfamily 4-like N-terminal" evidence="5">
    <location>
        <begin position="17"/>
        <end position="175"/>
    </location>
</feature>
<organism evidence="6 7">
    <name type="scientific">Corynebacterium singulare</name>
    <dbReference type="NCBI Taxonomy" id="161899"/>
    <lineage>
        <taxon>Bacteria</taxon>
        <taxon>Bacillati</taxon>
        <taxon>Actinomycetota</taxon>
        <taxon>Actinomycetes</taxon>
        <taxon>Mycobacteriales</taxon>
        <taxon>Corynebacteriaceae</taxon>
        <taxon>Corynebacterium</taxon>
    </lineage>
</organism>
<protein>
    <submittedName>
        <fullName evidence="6">Glycosyltransferase</fullName>
    </submittedName>
</protein>
<accession>A0A0B6F7E0</accession>
<evidence type="ECO:0000256" key="2">
    <source>
        <dbReference type="ARBA" id="ARBA00022676"/>
    </source>
</evidence>
<evidence type="ECO:0000259" key="4">
    <source>
        <dbReference type="Pfam" id="PF00534"/>
    </source>
</evidence>
<dbReference type="CDD" id="cd03801">
    <property type="entry name" value="GT4_PimA-like"/>
    <property type="match status" value="1"/>
</dbReference>
<name>A0A0B6F7E0_9CORY</name>
<dbReference type="RefSeq" id="WP_042532605.1">
    <property type="nucleotide sequence ID" value="NZ_CP010827.1"/>
</dbReference>
<dbReference type="Gene3D" id="3.40.50.2000">
    <property type="entry name" value="Glycogen Phosphorylase B"/>
    <property type="match status" value="2"/>
</dbReference>
<evidence type="ECO:0000256" key="1">
    <source>
        <dbReference type="ARBA" id="ARBA00009481"/>
    </source>
</evidence>
<dbReference type="AlphaFoldDB" id="A0A0B6F7E0"/>
<comment type="similarity">
    <text evidence="1">Belongs to the glycosyltransferase group 1 family. Glycosyltransferase 4 subfamily.</text>
</comment>
<dbReference type="SUPFAM" id="SSF53756">
    <property type="entry name" value="UDP-Glycosyltransferase/glycogen phosphorylase"/>
    <property type="match status" value="1"/>
</dbReference>
<reference evidence="6 7" key="1">
    <citation type="journal article" date="2015" name="Genome Announc.">
        <title>Complete Genome Sequence and Annotation of Corynebacterium singulare DSM 44357, Isolated from a Human Semen Specimen.</title>
        <authorList>
            <person name="Merten M."/>
            <person name="Brinkrolf K."/>
            <person name="Albersmeier A."/>
            <person name="Kutter Y."/>
            <person name="Ruckert C."/>
            <person name="Tauch A."/>
        </authorList>
    </citation>
    <scope>NUCLEOTIDE SEQUENCE [LARGE SCALE GENOMIC DNA]</scope>
    <source>
        <strain evidence="6">IBS B52218</strain>
    </source>
</reference>
<proteinExistence type="inferred from homology"/>
<evidence type="ECO:0000313" key="6">
    <source>
        <dbReference type="EMBL" id="AJI79946.1"/>
    </source>
</evidence>
<dbReference type="STRING" id="161899.CSING_12270"/>
<evidence type="ECO:0000313" key="7">
    <source>
        <dbReference type="Proteomes" id="UP000031890"/>
    </source>
</evidence>
<keyword evidence="2" id="KW-0328">Glycosyltransferase</keyword>
<keyword evidence="3 6" id="KW-0808">Transferase</keyword>
<dbReference type="PANTHER" id="PTHR12526:SF640">
    <property type="entry name" value="COLANIC ACID BIOSYNTHESIS GLYCOSYLTRANSFERASE WCAL-RELATED"/>
    <property type="match status" value="1"/>
</dbReference>
<dbReference type="PANTHER" id="PTHR12526">
    <property type="entry name" value="GLYCOSYLTRANSFERASE"/>
    <property type="match status" value="1"/>
</dbReference>
<evidence type="ECO:0000256" key="3">
    <source>
        <dbReference type="ARBA" id="ARBA00022679"/>
    </source>
</evidence>
<dbReference type="InterPro" id="IPR001296">
    <property type="entry name" value="Glyco_trans_1"/>
</dbReference>
<dbReference type="HOGENOM" id="CLU_009583_29_0_11"/>
<dbReference type="Pfam" id="PF13439">
    <property type="entry name" value="Glyco_transf_4"/>
    <property type="match status" value="1"/>
</dbReference>
<dbReference type="KEGG" id="csx:CSING_12270"/>
<dbReference type="InterPro" id="IPR028098">
    <property type="entry name" value="Glyco_trans_4-like_N"/>
</dbReference>
<evidence type="ECO:0000259" key="5">
    <source>
        <dbReference type="Pfam" id="PF13439"/>
    </source>
</evidence>
<dbReference type="EMBL" id="CP010827">
    <property type="protein sequence ID" value="AJI79946.1"/>
    <property type="molecule type" value="Genomic_DNA"/>
</dbReference>
<gene>
    <name evidence="6" type="ORF">CSING_12270</name>
</gene>